<dbReference type="InterPro" id="IPR004314">
    <property type="entry name" value="Neprosin"/>
</dbReference>
<sequence length="294" mass="33016">MKPTSRPRGMRSENSQVKLDQVWQRTGQECPQGTIPLKRTTTSNFRKKYRYAVASVVDSTYYGAKAVINVWNPTIDPNGESISQLWVASRSGAGLNSIEAGWMVNPSKYQDTQTRLFQYWTSDGYQSTGCYDHDCPGFVQTRSDFTFGIPLKPVSTYNEQQYDVEIIIHLDKTSKNWWVTLQGIDIGYWPASLFTNLSDSASMVKWGREIKNELINGHHTGTQMGSGHFPSEGYAKASYFRHVSTVDQSSSFADASLSKMVTNASCYDLLFGPPNATYGSYFYYGGRGFSDKCP</sequence>
<dbReference type="Pfam" id="PF03080">
    <property type="entry name" value="Neprosin"/>
    <property type="match status" value="1"/>
</dbReference>
<dbReference type="PANTHER" id="PTHR31589:SF221">
    <property type="entry name" value="LIGASE, PUTATIVE (DUF239)-RELATED"/>
    <property type="match status" value="1"/>
</dbReference>
<organism evidence="2 3">
    <name type="scientific">Dillenia turbinata</name>
    <dbReference type="NCBI Taxonomy" id="194707"/>
    <lineage>
        <taxon>Eukaryota</taxon>
        <taxon>Viridiplantae</taxon>
        <taxon>Streptophyta</taxon>
        <taxon>Embryophyta</taxon>
        <taxon>Tracheophyta</taxon>
        <taxon>Spermatophyta</taxon>
        <taxon>Magnoliopsida</taxon>
        <taxon>eudicotyledons</taxon>
        <taxon>Gunneridae</taxon>
        <taxon>Pentapetalae</taxon>
        <taxon>Dilleniales</taxon>
        <taxon>Dilleniaceae</taxon>
        <taxon>Dillenia</taxon>
    </lineage>
</organism>
<dbReference type="PANTHER" id="PTHR31589">
    <property type="entry name" value="PROTEIN, PUTATIVE (DUF239)-RELATED-RELATED"/>
    <property type="match status" value="1"/>
</dbReference>
<reference evidence="2 3" key="1">
    <citation type="submission" date="2023-12" db="EMBL/GenBank/DDBJ databases">
        <title>A high-quality genome assembly for Dillenia turbinata (Dilleniales).</title>
        <authorList>
            <person name="Chanderbali A."/>
        </authorList>
    </citation>
    <scope>NUCLEOTIDE SEQUENCE [LARGE SCALE GENOMIC DNA]</scope>
    <source>
        <strain evidence="2">LSX21</strain>
        <tissue evidence="2">Leaf</tissue>
    </source>
</reference>
<dbReference type="PROSITE" id="PS52045">
    <property type="entry name" value="NEPROSIN_PEP_CD"/>
    <property type="match status" value="1"/>
</dbReference>
<dbReference type="InterPro" id="IPR053168">
    <property type="entry name" value="Glutamic_endopeptidase"/>
</dbReference>
<protein>
    <submittedName>
        <fullName evidence="2">Neprosin</fullName>
    </submittedName>
</protein>
<proteinExistence type="predicted"/>
<accession>A0AAN8Z0N4</accession>
<feature type="domain" description="Neprosin PEP catalytic" evidence="1">
    <location>
        <begin position="42"/>
        <end position="294"/>
    </location>
</feature>
<gene>
    <name evidence="2" type="ORF">RJ641_015916</name>
</gene>
<evidence type="ECO:0000313" key="2">
    <source>
        <dbReference type="EMBL" id="KAK6920012.1"/>
    </source>
</evidence>
<dbReference type="Proteomes" id="UP001370490">
    <property type="component" value="Unassembled WGS sequence"/>
</dbReference>
<evidence type="ECO:0000259" key="1">
    <source>
        <dbReference type="PROSITE" id="PS52045"/>
    </source>
</evidence>
<dbReference type="AlphaFoldDB" id="A0AAN8Z0N4"/>
<dbReference type="Gene3D" id="3.90.1320.10">
    <property type="entry name" value="Outer-capsid protein sigma 3, large lobe"/>
    <property type="match status" value="1"/>
</dbReference>
<comment type="caution">
    <text evidence="2">The sequence shown here is derived from an EMBL/GenBank/DDBJ whole genome shotgun (WGS) entry which is preliminary data.</text>
</comment>
<dbReference type="EMBL" id="JBAMMX010000021">
    <property type="protein sequence ID" value="KAK6920012.1"/>
    <property type="molecule type" value="Genomic_DNA"/>
</dbReference>
<evidence type="ECO:0000313" key="3">
    <source>
        <dbReference type="Proteomes" id="UP001370490"/>
    </source>
</evidence>
<name>A0AAN8Z0N4_9MAGN</name>
<keyword evidence="3" id="KW-1185">Reference proteome</keyword>